<dbReference type="eggNOG" id="ENOG5034ATH">
    <property type="taxonomic scope" value="Bacteria"/>
</dbReference>
<organism evidence="1 2">
    <name type="scientific">Xylanimonas cellulosilytica (strain DSM 15894 / JCM 12276 / CECT 5975 / KCTC 9989 / LMG 20990 / NBRC 107835 / XIL07)</name>
    <dbReference type="NCBI Taxonomy" id="446471"/>
    <lineage>
        <taxon>Bacteria</taxon>
        <taxon>Bacillati</taxon>
        <taxon>Actinomycetota</taxon>
        <taxon>Actinomycetes</taxon>
        <taxon>Micrococcales</taxon>
        <taxon>Promicromonosporaceae</taxon>
        <taxon>Xylanimonas</taxon>
    </lineage>
</organism>
<evidence type="ECO:0000313" key="2">
    <source>
        <dbReference type="Proteomes" id="UP000002255"/>
    </source>
</evidence>
<reference evidence="2" key="1">
    <citation type="submission" date="2009-11" db="EMBL/GenBank/DDBJ databases">
        <title>The complete chromosome of Xylanimonas cellulosilytica DSM 15894.</title>
        <authorList>
            <consortium name="US DOE Joint Genome Institute (JGI-PGF)"/>
            <person name="Lucas S."/>
            <person name="Copeland A."/>
            <person name="Lapidus A."/>
            <person name="Glavina del Rio T."/>
            <person name="Dalin E."/>
            <person name="Tice H."/>
            <person name="Bruce D."/>
            <person name="Goodwin L."/>
            <person name="Pitluck S."/>
            <person name="Kyrpides N."/>
            <person name="Mavromatis K."/>
            <person name="Ivanova N."/>
            <person name="Mikhailova N."/>
            <person name="Foster B."/>
            <person name="Clum A."/>
            <person name="Brettin T."/>
            <person name="Detter J.C."/>
            <person name="Han C."/>
            <person name="Larimer F."/>
            <person name="Land M."/>
            <person name="Hauser L."/>
            <person name="Markowitz V."/>
            <person name="Cheng J.F."/>
            <person name="Hugenholtz P."/>
            <person name="Woyke T."/>
            <person name="Wu D."/>
            <person name="Gehrich-Schroeter G."/>
            <person name="Schneider S."/>
            <person name="Pukall S.R."/>
            <person name="Klenk H.P."/>
            <person name="Eisen J.A."/>
        </authorList>
    </citation>
    <scope>NUCLEOTIDE SEQUENCE [LARGE SCALE GENOMIC DNA]</scope>
    <source>
        <strain evidence="2">DSM 15894 / CECT 5975 / LMG 20990 / XIL07</strain>
    </source>
</reference>
<gene>
    <name evidence="1" type="ordered locus">Xcel_1676</name>
</gene>
<proteinExistence type="predicted"/>
<dbReference type="AlphaFoldDB" id="D1BSK7"/>
<dbReference type="Proteomes" id="UP000002255">
    <property type="component" value="Chromosome"/>
</dbReference>
<dbReference type="EMBL" id="CP001821">
    <property type="protein sequence ID" value="ACZ30699.1"/>
    <property type="molecule type" value="Genomic_DNA"/>
</dbReference>
<name>D1BSK7_XYLCX</name>
<sequence>MEPAVVSALLAPPRAPSLVVRPADVGGRVAWDLLVRDGALRVLDGDAAVPVHAPVTPETRAAALRPRVPARTVVTGPSAAWVHCGGPPPDRLVLAHRTGTHRPEVWTFATVWSGPGLVSDSVRLAGVRVTTPERTAVEVALRLPPARSLRLVLDLQSAGADLAAASRALERRTRAPGRPQAREVLAAARDRVASVGAKP</sequence>
<reference evidence="1 2" key="2">
    <citation type="journal article" date="2010" name="Stand. Genomic Sci.">
        <title>Complete genome sequence of Xylanimonas cellulosilytica type strain (XIL07).</title>
        <authorList>
            <person name="Foster B."/>
            <person name="Pukall R."/>
            <person name="Abt B."/>
            <person name="Nolan M."/>
            <person name="Glavina Del Rio T."/>
            <person name="Chen F."/>
            <person name="Lucas S."/>
            <person name="Tice H."/>
            <person name="Pitluck S."/>
            <person name="Cheng J.-F."/>
            <person name="Chertkov O."/>
            <person name="Brettin T."/>
            <person name="Han C."/>
            <person name="Detter J.C."/>
            <person name="Bruce D."/>
            <person name="Goodwin L."/>
            <person name="Ivanova N."/>
            <person name="Mavromatis K."/>
            <person name="Pati A."/>
            <person name="Mikhailova N."/>
            <person name="Chen A."/>
            <person name="Palaniappan K."/>
            <person name="Land M."/>
            <person name="Hauser L."/>
            <person name="Chang Y.-J."/>
            <person name="Jeffries C.D."/>
            <person name="Chain P."/>
            <person name="Rohde M."/>
            <person name="Goeker M."/>
            <person name="Bristow J."/>
            <person name="Eisen J.A."/>
            <person name="Markowitz V."/>
            <person name="Hugenholtz P."/>
            <person name="Kyrpides N.C."/>
            <person name="Klenk H.-P."/>
            <person name="Lapidus A."/>
        </authorList>
    </citation>
    <scope>NUCLEOTIDE SEQUENCE [LARGE SCALE GENOMIC DNA]</scope>
    <source>
        <strain evidence="2">DSM 15894 / CECT 5975 / LMG 20990 / XIL07</strain>
    </source>
</reference>
<dbReference type="OrthoDB" id="3254844at2"/>
<dbReference type="STRING" id="446471.Xcel_1676"/>
<dbReference type="RefSeq" id="WP_012878441.1">
    <property type="nucleotide sequence ID" value="NC_013530.1"/>
</dbReference>
<dbReference type="HOGENOM" id="CLU_1371751_0_0_11"/>
<accession>D1BSK7</accession>
<dbReference type="KEGG" id="xce:Xcel_1676"/>
<keyword evidence="2" id="KW-1185">Reference proteome</keyword>
<evidence type="ECO:0008006" key="3">
    <source>
        <dbReference type="Google" id="ProtNLM"/>
    </source>
</evidence>
<evidence type="ECO:0000313" key="1">
    <source>
        <dbReference type="EMBL" id="ACZ30699.1"/>
    </source>
</evidence>
<protein>
    <recommendedName>
        <fullName evidence="3">AbiEi antitoxin C-terminal domain-containing protein</fullName>
    </recommendedName>
</protein>